<evidence type="ECO:0000313" key="3">
    <source>
        <dbReference type="Proteomes" id="UP000475117"/>
    </source>
</evidence>
<evidence type="ECO:0000313" key="2">
    <source>
        <dbReference type="EMBL" id="QQL43941.1"/>
    </source>
</evidence>
<feature type="compositionally biased region" description="Basic and acidic residues" evidence="1">
    <location>
        <begin position="44"/>
        <end position="56"/>
    </location>
</feature>
<sequence length="171" mass="19114">MDVLLDNIVPIAIILMALLQTIGKKLLDKKEGDAEGAEEFELPDWARPEPEEERRTTPPPPPQEIPRPTRTGHVRSVPQPPPLNQSTEAPATPSALLAQIEAAKRRKAEAQKQRQQAAAKSRDAHYASHSRHTDQKLGWLQSKESLRRAIIAREVLGPPLSQRDDWPESRG</sequence>
<accession>A0A6B3L9R9</accession>
<dbReference type="KEGG" id="soa:G3M56_008535"/>
<protein>
    <submittedName>
        <fullName evidence="2">Uncharacterized protein</fullName>
    </submittedName>
</protein>
<dbReference type="Proteomes" id="UP000475117">
    <property type="component" value="Chromosome"/>
</dbReference>
<feature type="region of interest" description="Disordered" evidence="1">
    <location>
        <begin position="29"/>
        <end position="140"/>
    </location>
</feature>
<evidence type="ECO:0000256" key="1">
    <source>
        <dbReference type="SAM" id="MobiDB-lite"/>
    </source>
</evidence>
<reference evidence="2 3" key="1">
    <citation type="submission" date="2020-12" db="EMBL/GenBank/DDBJ databases">
        <title>Sulforoseuscoccus oceanibium gen. nov., sp. nov., a representative of the phylum Verrucomicrobia with special cytoplasmic membrane, and proposal of Sulforoseuscoccusaceae fam. nov.</title>
        <authorList>
            <person name="Xi F."/>
        </authorList>
    </citation>
    <scope>NUCLEOTIDE SEQUENCE [LARGE SCALE GENOMIC DNA]</scope>
    <source>
        <strain evidence="2 3">T37</strain>
    </source>
</reference>
<name>A0A6B3L9R9_9BACT</name>
<dbReference type="EMBL" id="CP066776">
    <property type="protein sequence ID" value="QQL43941.1"/>
    <property type="molecule type" value="Genomic_DNA"/>
</dbReference>
<feature type="compositionally biased region" description="Basic and acidic residues" evidence="1">
    <location>
        <begin position="120"/>
        <end position="135"/>
    </location>
</feature>
<dbReference type="RefSeq" id="WP_164363548.1">
    <property type="nucleotide sequence ID" value="NZ_CP066776.1"/>
</dbReference>
<organism evidence="2 3">
    <name type="scientific">Sulfuriroseicoccus oceanibius</name>
    <dbReference type="NCBI Taxonomy" id="2707525"/>
    <lineage>
        <taxon>Bacteria</taxon>
        <taxon>Pseudomonadati</taxon>
        <taxon>Verrucomicrobiota</taxon>
        <taxon>Verrucomicrobiia</taxon>
        <taxon>Verrucomicrobiales</taxon>
        <taxon>Verrucomicrobiaceae</taxon>
        <taxon>Sulfuriroseicoccus</taxon>
    </lineage>
</organism>
<dbReference type="AlphaFoldDB" id="A0A6B3L9R9"/>
<gene>
    <name evidence="2" type="ORF">G3M56_008535</name>
</gene>
<proteinExistence type="predicted"/>
<keyword evidence="3" id="KW-1185">Reference proteome</keyword>